<dbReference type="RefSeq" id="WP_161811156.1">
    <property type="nucleotide sequence ID" value="NZ_BLJN01000001.1"/>
</dbReference>
<protein>
    <recommendedName>
        <fullName evidence="1">Aminoglycoside phosphotransferase domain-containing protein</fullName>
    </recommendedName>
</protein>
<evidence type="ECO:0000313" key="3">
    <source>
        <dbReference type="Proteomes" id="UP000445000"/>
    </source>
</evidence>
<gene>
    <name evidence="2" type="ORF">GCM10011487_14910</name>
</gene>
<accession>A0A829Y978</accession>
<comment type="caution">
    <text evidence="2">The sequence shown here is derived from an EMBL/GenBank/DDBJ whole genome shotgun (WGS) entry which is preliminary data.</text>
</comment>
<dbReference type="Gene3D" id="3.30.200.20">
    <property type="entry name" value="Phosphorylase Kinase, domain 1"/>
    <property type="match status" value="1"/>
</dbReference>
<dbReference type="GO" id="GO:0004305">
    <property type="term" value="F:ethanolamine kinase activity"/>
    <property type="evidence" value="ECO:0007669"/>
    <property type="project" value="TreeGrafter"/>
</dbReference>
<proteinExistence type="predicted"/>
<dbReference type="GO" id="GO:0005737">
    <property type="term" value="C:cytoplasm"/>
    <property type="evidence" value="ECO:0007669"/>
    <property type="project" value="TreeGrafter"/>
</dbReference>
<keyword evidence="3" id="KW-1185">Reference proteome</keyword>
<dbReference type="AlphaFoldDB" id="A0A829Y978"/>
<dbReference type="PANTHER" id="PTHR22603">
    <property type="entry name" value="CHOLINE/ETHANOALAMINE KINASE"/>
    <property type="match status" value="1"/>
</dbReference>
<organism evidence="2 3">
    <name type="scientific">Steroidobacter agaridevorans</name>
    <dbReference type="NCBI Taxonomy" id="2695856"/>
    <lineage>
        <taxon>Bacteria</taxon>
        <taxon>Pseudomonadati</taxon>
        <taxon>Pseudomonadota</taxon>
        <taxon>Gammaproteobacteria</taxon>
        <taxon>Steroidobacterales</taxon>
        <taxon>Steroidobacteraceae</taxon>
        <taxon>Steroidobacter</taxon>
    </lineage>
</organism>
<dbReference type="InterPro" id="IPR011009">
    <property type="entry name" value="Kinase-like_dom_sf"/>
</dbReference>
<dbReference type="Pfam" id="PF01636">
    <property type="entry name" value="APH"/>
    <property type="match status" value="1"/>
</dbReference>
<evidence type="ECO:0000259" key="1">
    <source>
        <dbReference type="Pfam" id="PF01636"/>
    </source>
</evidence>
<dbReference type="Proteomes" id="UP000445000">
    <property type="component" value="Unassembled WGS sequence"/>
</dbReference>
<name>A0A829Y978_9GAMM</name>
<dbReference type="CDD" id="cd05151">
    <property type="entry name" value="ChoK-like"/>
    <property type="match status" value="1"/>
</dbReference>
<dbReference type="GO" id="GO:0006646">
    <property type="term" value="P:phosphatidylethanolamine biosynthetic process"/>
    <property type="evidence" value="ECO:0007669"/>
    <property type="project" value="TreeGrafter"/>
</dbReference>
<dbReference type="EMBL" id="BLJN01000001">
    <property type="protein sequence ID" value="GFE79491.1"/>
    <property type="molecule type" value="Genomic_DNA"/>
</dbReference>
<dbReference type="InterPro" id="IPR002575">
    <property type="entry name" value="Aminoglycoside_PTrfase"/>
</dbReference>
<dbReference type="SUPFAM" id="SSF56112">
    <property type="entry name" value="Protein kinase-like (PK-like)"/>
    <property type="match status" value="1"/>
</dbReference>
<sequence>MTSAGTAAGALDIAARVLGIAVEAVLSCEPIKHGLTNDSWLVRTKQDDVVVRISNAAEQALQIDRQSEAAVLAVVSEAGIGPEVLLCDPAQRVLVTRYLGDTWAEADAVREDNIQRLGQLFRRLHRLSPPLGVRRVELNDTLEGYFRTLQERGIQPALTTKSLRERALQVALKLRENSAATLCHNDVHHLNVTDDGQLRLIDWEYAGVGQRLFDLASVCVYHNYDKLQREQLLSAYTSLTELTTWHRLELACWLFDYVRDLWMAVRESGG</sequence>
<feature type="domain" description="Aminoglycoside phosphotransferase" evidence="1">
    <location>
        <begin position="28"/>
        <end position="249"/>
    </location>
</feature>
<evidence type="ECO:0000313" key="2">
    <source>
        <dbReference type="EMBL" id="GFE79491.1"/>
    </source>
</evidence>
<dbReference type="PANTHER" id="PTHR22603:SF66">
    <property type="entry name" value="ETHANOLAMINE KINASE"/>
    <property type="match status" value="1"/>
</dbReference>
<reference evidence="3" key="1">
    <citation type="submission" date="2020-01" db="EMBL/GenBank/DDBJ databases">
        <title>'Steroidobacter agaridevorans' sp. nov., agar-degrading bacteria isolated from rhizosphere soils.</title>
        <authorList>
            <person name="Ikenaga M."/>
            <person name="Kataoka M."/>
            <person name="Murouchi A."/>
            <person name="Katsuragi S."/>
            <person name="Sakai M."/>
        </authorList>
    </citation>
    <scope>NUCLEOTIDE SEQUENCE [LARGE SCALE GENOMIC DNA]</scope>
    <source>
        <strain evidence="3">YU21-B</strain>
    </source>
</reference>
<dbReference type="Gene3D" id="3.90.1200.10">
    <property type="match status" value="1"/>
</dbReference>